<feature type="chain" id="PRO_5034187944" description="Infection structure specific protein" evidence="2">
    <location>
        <begin position="17"/>
        <end position="241"/>
    </location>
</feature>
<sequence>MQSKLVLLASATGALAAVRDLSGSLPQNYARALAAGQDDGTPECLSVVASNTAITADFPLPPAQLATATDLGAVPTVTDPCDFPTVTGSLGPVITSWSSALQSWQDKHITELRSMYSACSDVPAFSELVGQFGDAICSTALAPFTSALPTAVSTATATVTESASGTEASAETGASSTATVTVATSPSETGAEETTAAASTDAAASDAEATSNTSFNAAPRETGMVMAAAAAAAGIVGAVML</sequence>
<evidence type="ECO:0008006" key="5">
    <source>
        <dbReference type="Google" id="ProtNLM"/>
    </source>
</evidence>
<evidence type="ECO:0000313" key="3">
    <source>
        <dbReference type="EMBL" id="KAF6822172.1"/>
    </source>
</evidence>
<dbReference type="EMBL" id="WIGM01000553">
    <property type="protein sequence ID" value="KAF6822172.1"/>
    <property type="molecule type" value="Genomic_DNA"/>
</dbReference>
<feature type="region of interest" description="Disordered" evidence="1">
    <location>
        <begin position="163"/>
        <end position="212"/>
    </location>
</feature>
<proteinExistence type="predicted"/>
<evidence type="ECO:0000256" key="2">
    <source>
        <dbReference type="SAM" id="SignalP"/>
    </source>
</evidence>
<protein>
    <recommendedName>
        <fullName evidence="5">Infection structure specific protein</fullName>
    </recommendedName>
</protein>
<organism evidence="3 4">
    <name type="scientific">Colletotrichum musicola</name>
    <dbReference type="NCBI Taxonomy" id="2175873"/>
    <lineage>
        <taxon>Eukaryota</taxon>
        <taxon>Fungi</taxon>
        <taxon>Dikarya</taxon>
        <taxon>Ascomycota</taxon>
        <taxon>Pezizomycotina</taxon>
        <taxon>Sordariomycetes</taxon>
        <taxon>Hypocreomycetidae</taxon>
        <taxon>Glomerellales</taxon>
        <taxon>Glomerellaceae</taxon>
        <taxon>Colletotrichum</taxon>
        <taxon>Colletotrichum orchidearum species complex</taxon>
    </lineage>
</organism>
<name>A0A8H6JZW0_9PEZI</name>
<comment type="caution">
    <text evidence="3">The sequence shown here is derived from an EMBL/GenBank/DDBJ whole genome shotgun (WGS) entry which is preliminary data.</text>
</comment>
<evidence type="ECO:0000256" key="1">
    <source>
        <dbReference type="SAM" id="MobiDB-lite"/>
    </source>
</evidence>
<dbReference type="Proteomes" id="UP000639643">
    <property type="component" value="Unassembled WGS sequence"/>
</dbReference>
<reference evidence="3" key="1">
    <citation type="journal article" date="2020" name="Phytopathology">
        <title>Genome Sequence Resources of Colletotrichum truncatum, C. plurivorum, C. musicola, and C. sojae: Four Species Pathogenic to Soybean (Glycine max).</title>
        <authorList>
            <person name="Rogerio F."/>
            <person name="Boufleur T.R."/>
            <person name="Ciampi-Guillardi M."/>
            <person name="Sukno S.A."/>
            <person name="Thon M.R."/>
            <person name="Massola Junior N.S."/>
            <person name="Baroncelli R."/>
        </authorList>
    </citation>
    <scope>NUCLEOTIDE SEQUENCE</scope>
    <source>
        <strain evidence="3">LFN0074</strain>
    </source>
</reference>
<evidence type="ECO:0000313" key="4">
    <source>
        <dbReference type="Proteomes" id="UP000639643"/>
    </source>
</evidence>
<dbReference type="AlphaFoldDB" id="A0A8H6JZW0"/>
<accession>A0A8H6JZW0</accession>
<gene>
    <name evidence="3" type="ORF">CMUS01_11180</name>
</gene>
<dbReference type="OrthoDB" id="4845881at2759"/>
<keyword evidence="2" id="KW-0732">Signal</keyword>
<feature type="signal peptide" evidence="2">
    <location>
        <begin position="1"/>
        <end position="16"/>
    </location>
</feature>
<keyword evidence="4" id="KW-1185">Reference proteome</keyword>